<dbReference type="EMBL" id="LR796549">
    <property type="protein sequence ID" value="CAB4150592.1"/>
    <property type="molecule type" value="Genomic_DNA"/>
</dbReference>
<gene>
    <name evidence="1" type="ORF">UFOVP574_4</name>
</gene>
<reference evidence="1" key="1">
    <citation type="submission" date="2020-04" db="EMBL/GenBank/DDBJ databases">
        <authorList>
            <person name="Chiriac C."/>
            <person name="Salcher M."/>
            <person name="Ghai R."/>
            <person name="Kavagutti S V."/>
        </authorList>
    </citation>
    <scope>NUCLEOTIDE SEQUENCE</scope>
</reference>
<organism evidence="1">
    <name type="scientific">uncultured Caudovirales phage</name>
    <dbReference type="NCBI Taxonomy" id="2100421"/>
    <lineage>
        <taxon>Viruses</taxon>
        <taxon>Duplodnaviria</taxon>
        <taxon>Heunggongvirae</taxon>
        <taxon>Uroviricota</taxon>
        <taxon>Caudoviricetes</taxon>
        <taxon>Peduoviridae</taxon>
        <taxon>Maltschvirus</taxon>
        <taxon>Maltschvirus maltsch</taxon>
    </lineage>
</organism>
<proteinExistence type="predicted"/>
<accession>A0A6J5MW75</accession>
<protein>
    <submittedName>
        <fullName evidence="1">Uncharacterized protein</fullName>
    </submittedName>
</protein>
<sequence length="108" mass="12613">MAFLFCMNIIHKPHTYSKEEIDNELLNLVKESLVEEKATEFERTNVARAQASVMKNHKSIPGLGKCIGVMPGREYFRLVKKYGYETVHSKDFMRFFNRKMPELSPNKV</sequence>
<evidence type="ECO:0000313" key="1">
    <source>
        <dbReference type="EMBL" id="CAB4150592.1"/>
    </source>
</evidence>
<name>A0A6J5MW75_9CAUD</name>